<dbReference type="InterPro" id="IPR050303">
    <property type="entry name" value="GatZ_KbaZ_carbometab"/>
</dbReference>
<organism evidence="2 3">
    <name type="scientific">Cardiobacterium valvarum</name>
    <dbReference type="NCBI Taxonomy" id="194702"/>
    <lineage>
        <taxon>Bacteria</taxon>
        <taxon>Pseudomonadati</taxon>
        <taxon>Pseudomonadota</taxon>
        <taxon>Gammaproteobacteria</taxon>
        <taxon>Cardiobacteriales</taxon>
        <taxon>Cardiobacteriaceae</taxon>
        <taxon>Cardiobacterium</taxon>
    </lineage>
</organism>
<dbReference type="Pfam" id="PF08013">
    <property type="entry name" value="GatZ_KbaZ-like"/>
    <property type="match status" value="1"/>
</dbReference>
<dbReference type="GO" id="GO:2001059">
    <property type="term" value="P:D-tagatose 6-phosphate catabolic process"/>
    <property type="evidence" value="ECO:0007669"/>
    <property type="project" value="UniProtKB-UniPathway"/>
</dbReference>
<dbReference type="Gene3D" id="1.10.400.20">
    <property type="entry name" value="putative tagatose 6-phosphate kinase domain like"/>
    <property type="match status" value="1"/>
</dbReference>
<evidence type="ECO:0000313" key="2">
    <source>
        <dbReference type="EMBL" id="SUX25410.1"/>
    </source>
</evidence>
<keyword evidence="3" id="KW-1185">Reference proteome</keyword>
<name>A0A381EEN0_9GAMM</name>
<proteinExistence type="predicted"/>
<dbReference type="InterPro" id="IPR012062">
    <property type="entry name" value="GatZ/KbaZ-like"/>
</dbReference>
<dbReference type="OrthoDB" id="1672942at2"/>
<dbReference type="PANTHER" id="PTHR32502:SF2">
    <property type="entry name" value="D-TAGATOSE-1,6-BISPHOSPHATE ALDOLASE SUBUNIT KBAZ"/>
    <property type="match status" value="1"/>
</dbReference>
<dbReference type="GO" id="GO:0009401">
    <property type="term" value="P:phosphoenolpyruvate-dependent sugar phosphotransferase system"/>
    <property type="evidence" value="ECO:0007669"/>
    <property type="project" value="TreeGrafter"/>
</dbReference>
<dbReference type="RefSeq" id="WP_115612504.1">
    <property type="nucleotide sequence ID" value="NZ_JBHLZC010000001.1"/>
</dbReference>
<protein>
    <submittedName>
        <fullName evidence="2">D-tagatose-1,6-bisphosphate aldolase subunit kbaZ</fullName>
    </submittedName>
</protein>
<comment type="pathway">
    <text evidence="1">Carbohydrate metabolism; D-tagatose 6-phosphate degradation; D-glyceraldehyde 3-phosphate and glycerone phosphate from D-tagatose 6-phosphate: step 2/2.</text>
</comment>
<dbReference type="UniPathway" id="UPA00704">
    <property type="reaction ID" value="UER00716"/>
</dbReference>
<evidence type="ECO:0000256" key="1">
    <source>
        <dbReference type="ARBA" id="ARBA00005191"/>
    </source>
</evidence>
<accession>A0A381EEN0</accession>
<dbReference type="EMBL" id="UFUW01000001">
    <property type="protein sequence ID" value="SUX25410.1"/>
    <property type="molecule type" value="Genomic_DNA"/>
</dbReference>
<dbReference type="Gene3D" id="3.20.20.70">
    <property type="entry name" value="Aldolase class I"/>
    <property type="match status" value="1"/>
</dbReference>
<dbReference type="SUPFAM" id="SSF51569">
    <property type="entry name" value="Aldolase"/>
    <property type="match status" value="1"/>
</dbReference>
<dbReference type="PIRSF" id="PIRSF009264">
    <property type="entry name" value="TagBP_ald_AgaZ"/>
    <property type="match status" value="1"/>
</dbReference>
<dbReference type="GO" id="GO:0005886">
    <property type="term" value="C:plasma membrane"/>
    <property type="evidence" value="ECO:0007669"/>
    <property type="project" value="TreeGrafter"/>
</dbReference>
<evidence type="ECO:0000313" key="3">
    <source>
        <dbReference type="Proteomes" id="UP000254572"/>
    </source>
</evidence>
<dbReference type="AlphaFoldDB" id="A0A381EEN0"/>
<dbReference type="InterPro" id="IPR013785">
    <property type="entry name" value="Aldolase_TIM"/>
</dbReference>
<dbReference type="Proteomes" id="UP000254572">
    <property type="component" value="Unassembled WGS sequence"/>
</dbReference>
<reference evidence="2 3" key="1">
    <citation type="submission" date="2018-06" db="EMBL/GenBank/DDBJ databases">
        <authorList>
            <consortium name="Pathogen Informatics"/>
            <person name="Doyle S."/>
        </authorList>
    </citation>
    <scope>NUCLEOTIDE SEQUENCE [LARGE SCALE GENOMIC DNA]</scope>
    <source>
        <strain evidence="2 3">NCTC13294</strain>
    </source>
</reference>
<sequence>MTQTKNNKTGEIVAAHKHSGHGGIVSVCSAHPAVVRAAAELAREYGAPLLLESTSNQVDQFGGYTGLTPAEYIEQTRAMLPADCDVTFGGDHLGPNRWQHLPAAEAMANSEELIRSYVAAGYEKIHLDCSMSCAGDPVPLPDATVAERAARLCRIAEDTRAAMPDAVPLVYIIGTEVPVPGGAKEALDGVTPTTPDAARTTYRIHRETFAAHGLGDDVWARVVGLVVQPGVEFDHHGVEDYRPERAQALSDVADEFPNAIFEAHSTDYQTPEAFKNLVRDHFAILKVGPALTFAYREALFGLCQIAIELGLETDTDLIGEADAVMREDPVDWQKYYHGDRREQRLLRAYSLSDRIRYYWTKPRLAKAVQELLDVLGSREIPLGVAHQYLPLGAEACRARGEKITADSLINNTIKAALAPYYAACA</sequence>
<dbReference type="PANTHER" id="PTHR32502">
    <property type="entry name" value="N-ACETYLGALACTOSAMINE PERMEASE II COMPONENT-RELATED"/>
    <property type="match status" value="1"/>
</dbReference>
<dbReference type="GO" id="GO:0005975">
    <property type="term" value="P:carbohydrate metabolic process"/>
    <property type="evidence" value="ECO:0007669"/>
    <property type="project" value="InterPro"/>
</dbReference>
<gene>
    <name evidence="2" type="primary">kbaZ</name>
    <name evidence="2" type="ORF">NCTC13294_02414</name>
</gene>